<dbReference type="InterPro" id="IPR000182">
    <property type="entry name" value="GNAT_dom"/>
</dbReference>
<evidence type="ECO:0000313" key="4">
    <source>
        <dbReference type="EMBL" id="AGH47246.1"/>
    </source>
</evidence>
<name>M4RUK3_9ALTE</name>
<evidence type="ECO:0000313" key="5">
    <source>
        <dbReference type="Proteomes" id="UP000011864"/>
    </source>
</evidence>
<dbReference type="SUPFAM" id="SSF55729">
    <property type="entry name" value="Acyl-CoA N-acyltransferases (Nat)"/>
    <property type="match status" value="1"/>
</dbReference>
<evidence type="ECO:0000259" key="3">
    <source>
        <dbReference type="Pfam" id="PF00583"/>
    </source>
</evidence>
<sequence length="101" mass="11494">MRIQIDDLAHPKVAVLLQQHLDDMYATPPAESVHALDLETLRKPDITFWTAWQQQELLGCGALKSLSTQHAEIKSMRTDRKYLRKGVAARTLEHDAVTNFV</sequence>
<dbReference type="InterPro" id="IPR016181">
    <property type="entry name" value="Acyl_CoA_acyltransferase"/>
</dbReference>
<organism evidence="4 5">
    <name type="scientific">Paraglaciecola psychrophila 170</name>
    <dbReference type="NCBI Taxonomy" id="1129794"/>
    <lineage>
        <taxon>Bacteria</taxon>
        <taxon>Pseudomonadati</taxon>
        <taxon>Pseudomonadota</taxon>
        <taxon>Gammaproteobacteria</taxon>
        <taxon>Alteromonadales</taxon>
        <taxon>Alteromonadaceae</taxon>
        <taxon>Paraglaciecola</taxon>
    </lineage>
</organism>
<evidence type="ECO:0000256" key="1">
    <source>
        <dbReference type="ARBA" id="ARBA00022679"/>
    </source>
</evidence>
<keyword evidence="1 4" id="KW-0808">Transferase</keyword>
<dbReference type="PANTHER" id="PTHR43877">
    <property type="entry name" value="AMINOALKYLPHOSPHONATE N-ACETYLTRANSFERASE-RELATED-RELATED"/>
    <property type="match status" value="1"/>
</dbReference>
<dbReference type="Gene3D" id="3.40.630.30">
    <property type="match status" value="1"/>
</dbReference>
<dbReference type="eggNOG" id="COG0454">
    <property type="taxonomic scope" value="Bacteria"/>
</dbReference>
<dbReference type="InterPro" id="IPR050832">
    <property type="entry name" value="Bact_Acetyltransf"/>
</dbReference>
<keyword evidence="5" id="KW-1185">Reference proteome</keyword>
<evidence type="ECO:0000256" key="2">
    <source>
        <dbReference type="ARBA" id="ARBA00023315"/>
    </source>
</evidence>
<gene>
    <name evidence="4" type="ORF">C427_5147</name>
</gene>
<keyword evidence="2" id="KW-0012">Acyltransferase</keyword>
<dbReference type="Proteomes" id="UP000011864">
    <property type="component" value="Chromosome"/>
</dbReference>
<dbReference type="PANTHER" id="PTHR43877:SF5">
    <property type="entry name" value="BLL8307 PROTEIN"/>
    <property type="match status" value="1"/>
</dbReference>
<dbReference type="AlphaFoldDB" id="M4RUK3"/>
<dbReference type="GO" id="GO:0016747">
    <property type="term" value="F:acyltransferase activity, transferring groups other than amino-acyl groups"/>
    <property type="evidence" value="ECO:0007669"/>
    <property type="project" value="InterPro"/>
</dbReference>
<dbReference type="RefSeq" id="WP_015431337.1">
    <property type="nucleotide sequence ID" value="NC_020514.1"/>
</dbReference>
<reference evidence="4 5" key="1">
    <citation type="journal article" date="2013" name="Genome Announc.">
        <title>Complete Genome Sequence of Glaciecola psychrophila Strain 170T.</title>
        <authorList>
            <person name="Yin J."/>
            <person name="Chen J."/>
            <person name="Liu G."/>
            <person name="Yu Y."/>
            <person name="Song L."/>
            <person name="Wang X."/>
            <person name="Qu X."/>
        </authorList>
    </citation>
    <scope>NUCLEOTIDE SEQUENCE [LARGE SCALE GENOMIC DNA]</scope>
    <source>
        <strain evidence="4 5">170</strain>
    </source>
</reference>
<proteinExistence type="predicted"/>
<accession>M4RUK3</accession>
<dbReference type="PATRIC" id="fig|1129794.4.peg.5132"/>
<dbReference type="KEGG" id="gps:C427_5147"/>
<dbReference type="STRING" id="1129794.C427_5147"/>
<dbReference type="EMBL" id="CP003837">
    <property type="protein sequence ID" value="AGH47246.1"/>
    <property type="molecule type" value="Genomic_DNA"/>
</dbReference>
<dbReference type="Pfam" id="PF00583">
    <property type="entry name" value="Acetyltransf_1"/>
    <property type="match status" value="1"/>
</dbReference>
<feature type="domain" description="N-acetyltransferase" evidence="3">
    <location>
        <begin position="25"/>
        <end position="93"/>
    </location>
</feature>
<dbReference type="HOGENOM" id="CLU_2288837_0_0_6"/>
<dbReference type="OrthoDB" id="9803233at2"/>
<protein>
    <submittedName>
        <fullName evidence="4">N-acetyltransferase GCN5</fullName>
    </submittedName>
</protein>